<dbReference type="CDD" id="cd00042">
    <property type="entry name" value="CY"/>
    <property type="match status" value="1"/>
</dbReference>
<organism evidence="4 5">
    <name type="scientific">Alosa alosa</name>
    <name type="common">allis shad</name>
    <dbReference type="NCBI Taxonomy" id="278164"/>
    <lineage>
        <taxon>Eukaryota</taxon>
        <taxon>Metazoa</taxon>
        <taxon>Chordata</taxon>
        <taxon>Craniata</taxon>
        <taxon>Vertebrata</taxon>
        <taxon>Euteleostomi</taxon>
        <taxon>Actinopterygii</taxon>
        <taxon>Neopterygii</taxon>
        <taxon>Teleostei</taxon>
        <taxon>Clupei</taxon>
        <taxon>Clupeiformes</taxon>
        <taxon>Clupeoidei</taxon>
        <taxon>Clupeidae</taxon>
        <taxon>Alosa</taxon>
    </lineage>
</organism>
<keyword evidence="5" id="KW-1185">Reference proteome</keyword>
<dbReference type="EMBL" id="JADWDJ010000018">
    <property type="protein sequence ID" value="KAG5266280.1"/>
    <property type="molecule type" value="Genomic_DNA"/>
</dbReference>
<proteinExistence type="inferred from homology"/>
<dbReference type="Proteomes" id="UP000823561">
    <property type="component" value="Chromosome 18"/>
</dbReference>
<dbReference type="SUPFAM" id="SSF54403">
    <property type="entry name" value="Cystatin/monellin"/>
    <property type="match status" value="1"/>
</dbReference>
<dbReference type="AlphaFoldDB" id="A0AAV6FU56"/>
<evidence type="ECO:0000256" key="1">
    <source>
        <dbReference type="ARBA" id="ARBA00009403"/>
    </source>
</evidence>
<dbReference type="GO" id="GO:0006955">
    <property type="term" value="P:immune response"/>
    <property type="evidence" value="ECO:0007669"/>
    <property type="project" value="InterPro"/>
</dbReference>
<dbReference type="GO" id="GO:0005770">
    <property type="term" value="C:late endosome"/>
    <property type="evidence" value="ECO:0007669"/>
    <property type="project" value="TreeGrafter"/>
</dbReference>
<gene>
    <name evidence="4" type="ORF">AALO_G00229210</name>
</gene>
<dbReference type="GO" id="GO:1903979">
    <property type="term" value="P:negative regulation of microglial cell activation"/>
    <property type="evidence" value="ECO:0007669"/>
    <property type="project" value="TreeGrafter"/>
</dbReference>
<name>A0AAV6FU56_9TELE</name>
<evidence type="ECO:0000313" key="5">
    <source>
        <dbReference type="Proteomes" id="UP000823561"/>
    </source>
</evidence>
<accession>A0AAV6FU56</accession>
<evidence type="ECO:0000313" key="4">
    <source>
        <dbReference type="EMBL" id="KAG5266280.1"/>
    </source>
</evidence>
<dbReference type="PANTHER" id="PTHR47141">
    <property type="entry name" value="CYSTATIN-F"/>
    <property type="match status" value="1"/>
</dbReference>
<dbReference type="InterPro" id="IPR046350">
    <property type="entry name" value="Cystatin_sf"/>
</dbReference>
<evidence type="ECO:0000256" key="2">
    <source>
        <dbReference type="ARBA" id="ARBA00023157"/>
    </source>
</evidence>
<dbReference type="GO" id="GO:0005615">
    <property type="term" value="C:extracellular space"/>
    <property type="evidence" value="ECO:0007669"/>
    <property type="project" value="TreeGrafter"/>
</dbReference>
<sequence>GQPCLAALDQGGFKVLTHRKSTCRVEKAFCDMEAWYLLCLCISAALCSLDKFTVKGPGPGALRNISENDPGVQKAVLSGTNAFNNQSNDAFLFKASAIDSAQRQVVKGIKYFLEVEISRTVCRKSSPDTDLANCRFQPKGQLQQTFLCNFQVWSIPWLEKMTTTYFFCRPSDDLPLSPLWAHHQPSPQISTD</sequence>
<comment type="similarity">
    <text evidence="1">Belongs to the cystatin family.</text>
</comment>
<dbReference type="GO" id="GO:0004869">
    <property type="term" value="F:cysteine-type endopeptidase inhibitor activity"/>
    <property type="evidence" value="ECO:0007669"/>
    <property type="project" value="InterPro"/>
</dbReference>
<dbReference type="GO" id="GO:0005764">
    <property type="term" value="C:lysosome"/>
    <property type="evidence" value="ECO:0007669"/>
    <property type="project" value="TreeGrafter"/>
</dbReference>
<dbReference type="GO" id="GO:0005783">
    <property type="term" value="C:endoplasmic reticulum"/>
    <property type="evidence" value="ECO:0007669"/>
    <property type="project" value="TreeGrafter"/>
</dbReference>
<dbReference type="SMART" id="SM00043">
    <property type="entry name" value="CY"/>
    <property type="match status" value="1"/>
</dbReference>
<reference evidence="4" key="1">
    <citation type="submission" date="2020-10" db="EMBL/GenBank/DDBJ databases">
        <title>Chromosome-scale genome assembly of the Allis shad, Alosa alosa.</title>
        <authorList>
            <person name="Margot Z."/>
            <person name="Christophe K."/>
            <person name="Cabau C."/>
            <person name="Louis A."/>
            <person name="Berthelot C."/>
            <person name="Parey E."/>
            <person name="Roest Crollius H."/>
            <person name="Montfort J."/>
            <person name="Robinson-Rechavi M."/>
            <person name="Bucao C."/>
            <person name="Bouchez O."/>
            <person name="Gislard M."/>
            <person name="Lluch J."/>
            <person name="Milhes M."/>
            <person name="Lampietro C."/>
            <person name="Lopez Roques C."/>
            <person name="Donnadieu C."/>
            <person name="Braasch I."/>
            <person name="Desvignes T."/>
            <person name="Postlethwait J."/>
            <person name="Bobe J."/>
            <person name="Guiguen Y."/>
        </authorList>
    </citation>
    <scope>NUCLEOTIDE SEQUENCE</scope>
    <source>
        <strain evidence="4">M-15738</strain>
        <tissue evidence="4">Blood</tissue>
    </source>
</reference>
<dbReference type="InterPro" id="IPR000010">
    <property type="entry name" value="Cystatin_dom"/>
</dbReference>
<dbReference type="InterPro" id="IPR042886">
    <property type="entry name" value="Cystatin-F"/>
</dbReference>
<feature type="domain" description="Cystatin" evidence="3">
    <location>
        <begin position="57"/>
        <end position="169"/>
    </location>
</feature>
<comment type="caution">
    <text evidence="4">The sequence shown here is derived from an EMBL/GenBank/DDBJ whole genome shotgun (WGS) entry which is preliminary data.</text>
</comment>
<dbReference type="Gene3D" id="3.10.450.10">
    <property type="match status" value="1"/>
</dbReference>
<dbReference type="GO" id="GO:0031643">
    <property type="term" value="P:positive regulation of myelination"/>
    <property type="evidence" value="ECO:0007669"/>
    <property type="project" value="TreeGrafter"/>
</dbReference>
<keyword evidence="2" id="KW-1015">Disulfide bond</keyword>
<evidence type="ECO:0000259" key="3">
    <source>
        <dbReference type="SMART" id="SM00043"/>
    </source>
</evidence>
<dbReference type="Pfam" id="PF00031">
    <property type="entry name" value="Cystatin"/>
    <property type="match status" value="1"/>
</dbReference>
<protein>
    <recommendedName>
        <fullName evidence="3">Cystatin domain-containing protein</fullName>
    </recommendedName>
</protein>
<feature type="non-terminal residue" evidence="4">
    <location>
        <position position="1"/>
    </location>
</feature>
<dbReference type="GO" id="GO:0005794">
    <property type="term" value="C:Golgi apparatus"/>
    <property type="evidence" value="ECO:0007669"/>
    <property type="project" value="TreeGrafter"/>
</dbReference>
<dbReference type="PANTHER" id="PTHR47141:SF1">
    <property type="entry name" value="CYSTATIN-F"/>
    <property type="match status" value="1"/>
</dbReference>
<dbReference type="FunFam" id="3.10.450.10:FF:000004">
    <property type="entry name" value="Cystatin C"/>
    <property type="match status" value="1"/>
</dbReference>